<keyword evidence="1" id="KW-0812">Transmembrane</keyword>
<feature type="transmembrane region" description="Helical" evidence="1">
    <location>
        <begin position="198"/>
        <end position="219"/>
    </location>
</feature>
<gene>
    <name evidence="2" type="ORF">INT43_008988</name>
</gene>
<feature type="transmembrane region" description="Helical" evidence="1">
    <location>
        <begin position="74"/>
        <end position="95"/>
    </location>
</feature>
<evidence type="ECO:0000313" key="3">
    <source>
        <dbReference type="Proteomes" id="UP000654370"/>
    </source>
</evidence>
<reference evidence="2" key="1">
    <citation type="submission" date="2020-12" db="EMBL/GenBank/DDBJ databases">
        <title>Metabolic potential, ecology and presence of endohyphal bacteria is reflected in genomic diversity of Mucoromycotina.</title>
        <authorList>
            <person name="Muszewska A."/>
            <person name="Okrasinska A."/>
            <person name="Steczkiewicz K."/>
            <person name="Drgas O."/>
            <person name="Orlowska M."/>
            <person name="Perlinska-Lenart U."/>
            <person name="Aleksandrzak-Piekarczyk T."/>
            <person name="Szatraj K."/>
            <person name="Zielenkiewicz U."/>
            <person name="Pilsyk S."/>
            <person name="Malc E."/>
            <person name="Mieczkowski P."/>
            <person name="Kruszewska J.S."/>
            <person name="Biernat P."/>
            <person name="Pawlowska J."/>
        </authorList>
    </citation>
    <scope>NUCLEOTIDE SEQUENCE</scope>
    <source>
        <strain evidence="2">WA0000067209</strain>
    </source>
</reference>
<name>A0A8H7PWX9_MORIS</name>
<feature type="transmembrane region" description="Helical" evidence="1">
    <location>
        <begin position="131"/>
        <end position="148"/>
    </location>
</feature>
<feature type="transmembrane region" description="Helical" evidence="1">
    <location>
        <begin position="47"/>
        <end position="68"/>
    </location>
</feature>
<evidence type="ECO:0000313" key="2">
    <source>
        <dbReference type="EMBL" id="KAG2181405.1"/>
    </source>
</evidence>
<evidence type="ECO:0000256" key="1">
    <source>
        <dbReference type="SAM" id="Phobius"/>
    </source>
</evidence>
<protein>
    <submittedName>
        <fullName evidence="2">Uncharacterized protein</fullName>
    </submittedName>
</protein>
<accession>A0A8H7PWX9</accession>
<feature type="transmembrane region" description="Helical" evidence="1">
    <location>
        <begin position="102"/>
        <end position="119"/>
    </location>
</feature>
<keyword evidence="1" id="KW-0472">Membrane</keyword>
<dbReference type="Proteomes" id="UP000654370">
    <property type="component" value="Unassembled WGS sequence"/>
</dbReference>
<proteinExistence type="predicted"/>
<dbReference type="AlphaFoldDB" id="A0A8H7PWX9"/>
<feature type="transmembrane region" description="Helical" evidence="1">
    <location>
        <begin position="239"/>
        <end position="260"/>
    </location>
</feature>
<keyword evidence="1" id="KW-1133">Transmembrane helix</keyword>
<sequence>MSKANITEKETIETVTLSESTIPDASSNSDLELTRFKSNSSTSNRNIIRTLAAIFMCLVIPITLYFPFRNDFRVYVALQISGIIPVMSVFHRLLFDRIMDPLGVFVVGEFVASMVVLLLPGTELDIATRKAWLAIGNAVVFLASMIPFQHLRPLLFYVFQDVSRVIASIRSQKRVYPTDRIVWAWENIKIYRSTVRSLNAMWILIFIITGAVRLALIYKHNPSADPEHLLHVAKLLSELPLGIAVVITVLIGGIGMTLLVNKHLMIPGFGIKNAQI</sequence>
<dbReference type="OrthoDB" id="2358431at2759"/>
<dbReference type="EMBL" id="JAEPQZ010000005">
    <property type="protein sequence ID" value="KAG2181405.1"/>
    <property type="molecule type" value="Genomic_DNA"/>
</dbReference>
<comment type="caution">
    <text evidence="2">The sequence shown here is derived from an EMBL/GenBank/DDBJ whole genome shotgun (WGS) entry which is preliminary data.</text>
</comment>
<keyword evidence="3" id="KW-1185">Reference proteome</keyword>
<organism evidence="2 3">
    <name type="scientific">Mortierella isabellina</name>
    <name type="common">Filamentous fungus</name>
    <name type="synonym">Umbelopsis isabellina</name>
    <dbReference type="NCBI Taxonomy" id="91625"/>
    <lineage>
        <taxon>Eukaryota</taxon>
        <taxon>Fungi</taxon>
        <taxon>Fungi incertae sedis</taxon>
        <taxon>Mucoromycota</taxon>
        <taxon>Mucoromycotina</taxon>
        <taxon>Umbelopsidomycetes</taxon>
        <taxon>Umbelopsidales</taxon>
        <taxon>Umbelopsidaceae</taxon>
        <taxon>Umbelopsis</taxon>
    </lineage>
</organism>